<evidence type="ECO:0000256" key="1">
    <source>
        <dbReference type="ARBA" id="ARBA00022448"/>
    </source>
</evidence>
<dbReference type="PROSITE" id="PS00211">
    <property type="entry name" value="ABC_TRANSPORTER_1"/>
    <property type="match status" value="1"/>
</dbReference>
<keyword evidence="2 8" id="KW-1003">Cell membrane</keyword>
<keyword evidence="7 8" id="KW-0472">Membrane</keyword>
<dbReference type="PANTHER" id="PTHR42781">
    <property type="entry name" value="SPERMIDINE/PUTRESCINE IMPORT ATP-BINDING PROTEIN POTA"/>
    <property type="match status" value="1"/>
</dbReference>
<comment type="subunit">
    <text evidence="8">The complex is composed of two ATP-binding proteins (PotA), two transmembrane proteins (PotB and PotC) and a solute-binding protein (PotD).</text>
</comment>
<dbReference type="InterPro" id="IPR003439">
    <property type="entry name" value="ABC_transporter-like_ATP-bd"/>
</dbReference>
<evidence type="ECO:0000313" key="11">
    <source>
        <dbReference type="Proteomes" id="UP001320209"/>
    </source>
</evidence>
<comment type="function">
    <text evidence="8">Part of the ABC transporter complex PotABCD involved in spermidine/putrescine import. Responsible for energy coupling to the transport system.</text>
</comment>
<dbReference type="SMART" id="SM00382">
    <property type="entry name" value="AAA"/>
    <property type="match status" value="1"/>
</dbReference>
<keyword evidence="5 8" id="KW-0067">ATP-binding</keyword>
<keyword evidence="6 8" id="KW-1278">Translocase</keyword>
<evidence type="ECO:0000256" key="6">
    <source>
        <dbReference type="ARBA" id="ARBA00022967"/>
    </source>
</evidence>
<sequence>MKSAREKNVDPWLNPTEKPFIQFQSVSKEFGSVSAVRNVSLDIYKGEFFSLLGESGCGKTTMLRLLAGFEKPSSGHIYIDDIDVTKTEPYDLPVNIMFQFYALFPHMSVRDNVAFGLRQARLGRKFIKERVEEMLDLVNMSDFADRRPYQLSGGQRQRVALARALARQPKVLLLDEPLAALDKNLREKTQFELVNIQEKVETTFIMVTHDQEEAMTMSTRIGIMDKGKIKQVGTPGEVYEYPNSLFVAKFIGIVNIFDGIVTSEEQEYVVVKSPHIETDLAVAYSSAAPVGAHVSVVIRPEKILISTEIKNLPNNFAIGIVKDIAYLGDVSLYYVQLRSGKIVIATQPNLFRLAERPVTWDDKVVLYWQTENSIILTI</sequence>
<dbReference type="Gene3D" id="3.40.50.300">
    <property type="entry name" value="P-loop containing nucleotide triphosphate hydrolases"/>
    <property type="match status" value="1"/>
</dbReference>
<dbReference type="InterPro" id="IPR005893">
    <property type="entry name" value="PotA-like"/>
</dbReference>
<evidence type="ECO:0000256" key="4">
    <source>
        <dbReference type="ARBA" id="ARBA00022741"/>
    </source>
</evidence>
<evidence type="ECO:0000256" key="7">
    <source>
        <dbReference type="ARBA" id="ARBA00023136"/>
    </source>
</evidence>
<dbReference type="InterPro" id="IPR050093">
    <property type="entry name" value="ABC_SmlMolc_Importer"/>
</dbReference>
<dbReference type="PANTHER" id="PTHR42781:SF5">
    <property type="entry name" value="PUTRESCINE TRANSPORT ATP-BINDING PROTEIN POTG"/>
    <property type="match status" value="1"/>
</dbReference>
<dbReference type="InterPro" id="IPR013611">
    <property type="entry name" value="Transp-assoc_OB_typ2"/>
</dbReference>
<dbReference type="InterPro" id="IPR027417">
    <property type="entry name" value="P-loop_NTPase"/>
</dbReference>
<dbReference type="InterPro" id="IPR008995">
    <property type="entry name" value="Mo/tungstate-bd_C_term_dom"/>
</dbReference>
<dbReference type="SUPFAM" id="SSF52540">
    <property type="entry name" value="P-loop containing nucleoside triphosphate hydrolases"/>
    <property type="match status" value="1"/>
</dbReference>
<evidence type="ECO:0000256" key="3">
    <source>
        <dbReference type="ARBA" id="ARBA00022519"/>
    </source>
</evidence>
<dbReference type="PROSITE" id="PS50893">
    <property type="entry name" value="ABC_TRANSPORTER_2"/>
    <property type="match status" value="1"/>
</dbReference>
<protein>
    <recommendedName>
        <fullName evidence="8">Spermidine/putrescine import ATP-binding protein PotA</fullName>
        <ecNumber evidence="8">7.6.2.11</ecNumber>
    </recommendedName>
</protein>
<feature type="domain" description="ABC transporter" evidence="9">
    <location>
        <begin position="21"/>
        <end position="251"/>
    </location>
</feature>
<proteinExistence type="inferred from homology"/>
<dbReference type="InterPro" id="IPR003593">
    <property type="entry name" value="AAA+_ATPase"/>
</dbReference>
<name>A0ABM7V9Q4_9PROT</name>
<evidence type="ECO:0000313" key="10">
    <source>
        <dbReference type="EMBL" id="BDB96534.1"/>
    </source>
</evidence>
<dbReference type="NCBIfam" id="TIGR01187">
    <property type="entry name" value="potA"/>
    <property type="match status" value="1"/>
</dbReference>
<dbReference type="EMBL" id="AP025225">
    <property type="protein sequence ID" value="BDB96534.1"/>
    <property type="molecule type" value="Genomic_DNA"/>
</dbReference>
<dbReference type="SUPFAM" id="SSF50331">
    <property type="entry name" value="MOP-like"/>
    <property type="match status" value="1"/>
</dbReference>
<dbReference type="Pfam" id="PF08402">
    <property type="entry name" value="TOBE_2"/>
    <property type="match status" value="1"/>
</dbReference>
<comment type="catalytic activity">
    <reaction evidence="8">
        <text>ATP + H2O + polyamine-[polyamine-binding protein]Side 1 = ADP + phosphate + polyamineSide 2 + [polyamine-binding protein]Side 1.</text>
        <dbReference type="EC" id="7.6.2.11"/>
    </reaction>
</comment>
<evidence type="ECO:0000259" key="9">
    <source>
        <dbReference type="PROSITE" id="PS50893"/>
    </source>
</evidence>
<keyword evidence="11" id="KW-1185">Reference proteome</keyword>
<dbReference type="Pfam" id="PF00005">
    <property type="entry name" value="ABC_tran"/>
    <property type="match status" value="1"/>
</dbReference>
<evidence type="ECO:0000256" key="8">
    <source>
        <dbReference type="RuleBase" id="RU364083"/>
    </source>
</evidence>
<accession>A0ABM7V9Q4</accession>
<gene>
    <name evidence="8" type="primary">potA</name>
    <name evidence="10" type="ORF">HYD_6670</name>
</gene>
<dbReference type="Gene3D" id="2.40.50.100">
    <property type="match status" value="1"/>
</dbReference>
<keyword evidence="1 8" id="KW-0813">Transport</keyword>
<organism evidence="10 11">
    <name type="scientific">Candidatus Hydrogenosomobacter endosymbioticus</name>
    <dbReference type="NCBI Taxonomy" id="2558174"/>
    <lineage>
        <taxon>Bacteria</taxon>
        <taxon>Pseudomonadati</taxon>
        <taxon>Pseudomonadota</taxon>
        <taxon>Alphaproteobacteria</taxon>
        <taxon>Holosporales</taxon>
        <taxon>Holosporaceae</taxon>
        <taxon>Candidatus Hydrogenosomobacter</taxon>
    </lineage>
</organism>
<keyword evidence="3" id="KW-0997">Cell inner membrane</keyword>
<keyword evidence="4 8" id="KW-0547">Nucleotide-binding</keyword>
<evidence type="ECO:0000256" key="2">
    <source>
        <dbReference type="ARBA" id="ARBA00022475"/>
    </source>
</evidence>
<dbReference type="Proteomes" id="UP001320209">
    <property type="component" value="Chromosome"/>
</dbReference>
<reference evidence="10" key="1">
    <citation type="submission" date="2021-10" db="EMBL/GenBank/DDBJ databases">
        <title>Genome Sequence of The Candidatus Hydrogeosomobacter endosymbioticus, an Intracellular Bacterial Symbiont of the Anaerobic Ciliate GW7.</title>
        <authorList>
            <person name="Shiohama Y."/>
            <person name="Shinzato N."/>
        </authorList>
    </citation>
    <scope>NUCLEOTIDE SEQUENCE [LARGE SCALE GENOMIC DNA]</scope>
    <source>
        <strain evidence="10">200920</strain>
    </source>
</reference>
<evidence type="ECO:0000256" key="5">
    <source>
        <dbReference type="ARBA" id="ARBA00022840"/>
    </source>
</evidence>
<comment type="similarity">
    <text evidence="8">Belongs to the ABC transporter superfamily. Spermidine/putrescine importer (TC 3.A.1.11.1) family.</text>
</comment>
<dbReference type="InterPro" id="IPR017871">
    <property type="entry name" value="ABC_transporter-like_CS"/>
</dbReference>
<dbReference type="EC" id="7.6.2.11" evidence="8"/>